<proteinExistence type="predicted"/>
<gene>
    <name evidence="2" type="ORF">P5G49_00850</name>
</gene>
<keyword evidence="1" id="KW-0472">Membrane</keyword>
<comment type="caution">
    <text evidence="2">The sequence shown here is derived from an EMBL/GenBank/DDBJ whole genome shotgun (WGS) entry which is preliminary data.</text>
</comment>
<evidence type="ECO:0000256" key="1">
    <source>
        <dbReference type="SAM" id="Phobius"/>
    </source>
</evidence>
<dbReference type="RefSeq" id="WP_301241570.1">
    <property type="nucleotide sequence ID" value="NZ_JAROCC010000001.1"/>
</dbReference>
<keyword evidence="1" id="KW-0812">Transmembrane</keyword>
<dbReference type="Proteomes" id="UP001175097">
    <property type="component" value="Unassembled WGS sequence"/>
</dbReference>
<evidence type="ECO:0000313" key="2">
    <source>
        <dbReference type="EMBL" id="MDN4606024.1"/>
    </source>
</evidence>
<keyword evidence="1" id="KW-1133">Transmembrane helix</keyword>
<feature type="transmembrane region" description="Helical" evidence="1">
    <location>
        <begin position="6"/>
        <end position="39"/>
    </location>
</feature>
<organism evidence="2 3">
    <name type="scientific">Sporosarcina highlanderae</name>
    <dbReference type="NCBI Taxonomy" id="3035916"/>
    <lineage>
        <taxon>Bacteria</taxon>
        <taxon>Bacillati</taxon>
        <taxon>Bacillota</taxon>
        <taxon>Bacilli</taxon>
        <taxon>Bacillales</taxon>
        <taxon>Caryophanaceae</taxon>
        <taxon>Sporosarcina</taxon>
    </lineage>
</organism>
<dbReference type="EMBL" id="JAROCC010000001">
    <property type="protein sequence ID" value="MDN4606024.1"/>
    <property type="molecule type" value="Genomic_DNA"/>
</dbReference>
<reference evidence="2" key="1">
    <citation type="submission" date="2023-03" db="EMBL/GenBank/DDBJ databases">
        <title>MT1 and MT2 Draft Genomes of Novel Species.</title>
        <authorList>
            <person name="Venkateswaran K."/>
        </authorList>
    </citation>
    <scope>NUCLEOTIDE SEQUENCE</scope>
    <source>
        <strain evidence="2">F6_3S_P_2</strain>
    </source>
</reference>
<evidence type="ECO:0000313" key="3">
    <source>
        <dbReference type="Proteomes" id="UP001175097"/>
    </source>
</evidence>
<keyword evidence="3" id="KW-1185">Reference proteome</keyword>
<protein>
    <submittedName>
        <fullName evidence="2">Uncharacterized protein</fullName>
    </submittedName>
</protein>
<accession>A0ABT8JLJ7</accession>
<sequence>MKLYHHIMIVIVIITLIFFLYGAGYGAIPFILASFYLGFLSVKEFQRLKNSKRW</sequence>
<name>A0ABT8JLJ7_9BACL</name>